<dbReference type="AlphaFoldDB" id="A0A9P5PN63"/>
<dbReference type="PANTHER" id="PTHR11552">
    <property type="entry name" value="GLUCOSE-METHANOL-CHOLINE GMC OXIDOREDUCTASE"/>
    <property type="match status" value="1"/>
</dbReference>
<feature type="binding site" evidence="6">
    <location>
        <position position="266"/>
    </location>
    <ligand>
        <name>FAD</name>
        <dbReference type="ChEBI" id="CHEBI:57692"/>
    </ligand>
</feature>
<dbReference type="InterPro" id="IPR000172">
    <property type="entry name" value="GMC_OxRdtase_N"/>
</dbReference>
<dbReference type="Gene3D" id="3.30.560.10">
    <property type="entry name" value="Glucose Oxidase, domain 3"/>
    <property type="match status" value="1"/>
</dbReference>
<accession>A0A9P5PN63</accession>
<dbReference type="PROSITE" id="PS00624">
    <property type="entry name" value="GMC_OXRED_2"/>
    <property type="match status" value="1"/>
</dbReference>
<feature type="domain" description="Glucose-methanol-choline oxidoreductase N-terminal" evidence="7">
    <location>
        <begin position="307"/>
        <end position="321"/>
    </location>
</feature>
<evidence type="ECO:0000256" key="4">
    <source>
        <dbReference type="ARBA" id="ARBA00022827"/>
    </source>
</evidence>
<dbReference type="InterPro" id="IPR012132">
    <property type="entry name" value="GMC_OxRdtase"/>
</dbReference>
<dbReference type="Pfam" id="PF00732">
    <property type="entry name" value="GMC_oxred_N"/>
    <property type="match status" value="1"/>
</dbReference>
<evidence type="ECO:0000313" key="9">
    <source>
        <dbReference type="Proteomes" id="UP000772434"/>
    </source>
</evidence>
<sequence>MPLFYNPNSWHYISDLSKVGARVTSPRSDDYLDKDAPANSVFDFVIVGGGTSGCVLASRLSEDPSVRVLLLEAGGSGYNLFSRIPGAFSQLWYDPKHVFQFHTEPHENTKGRKLFWPRAKMLGGCSSINAQMAQYGAPGDFDEWAAITGDDSWSWKNFNSEFRKFECYMSHPTQADVDMSGKGTKGPVKVGYFSHFTPSSANFVQACKNINIPASLDFNQTAGTRGVNRVLTYVDEKVERVSSESAYLTSDVLKRPNLKVAIHAQVTRILFEKQGGEIRAVGVEFTNSQKGPRFRARAKKEVITCGGAIHSPQILMLSGVGPEKHLVDQHIPVVLDLPGVGSHLTDHPVVDFYFKDKTNTAPSHMIPHTPSDLVKYAGTAIQYLISRRGPLASNWAEAAAFCRSDDPSLLPPQEFSTDVKLQDSTSSSESPDLEIFSTTLAYKEHGRVGFSTPCIAIHVCLLRPLSRGSITLKSNDPWDHPLITPNYLQSPDDVAKLVRGSRFCLKIARAEPVASSIDWDYKGTEVAKLDMATDKKTDKELEEIVRERTETLYHPVSTCRMAPLEQGGVLDSQLRVYGIQGLRVCDASIFPSIISGHTAGACFAVAERLSTILKKEYGSTSLEHRTRM</sequence>
<evidence type="ECO:0000313" key="8">
    <source>
        <dbReference type="EMBL" id="KAF9065080.1"/>
    </source>
</evidence>
<dbReference type="InterPro" id="IPR036188">
    <property type="entry name" value="FAD/NAD-bd_sf"/>
</dbReference>
<comment type="caution">
    <text evidence="8">The sequence shown here is derived from an EMBL/GenBank/DDBJ whole genome shotgun (WGS) entry which is preliminary data.</text>
</comment>
<dbReference type="InterPro" id="IPR007867">
    <property type="entry name" value="GMC_OxRtase_C"/>
</dbReference>
<dbReference type="Pfam" id="PF05199">
    <property type="entry name" value="GMC_oxred_C"/>
    <property type="match status" value="1"/>
</dbReference>
<dbReference type="GO" id="GO:0050660">
    <property type="term" value="F:flavin adenine dinucleotide binding"/>
    <property type="evidence" value="ECO:0007669"/>
    <property type="project" value="InterPro"/>
</dbReference>
<evidence type="ECO:0000256" key="5">
    <source>
        <dbReference type="PIRSR" id="PIRSR000137-1"/>
    </source>
</evidence>
<dbReference type="PIRSF" id="PIRSF000137">
    <property type="entry name" value="Alcohol_oxidase"/>
    <property type="match status" value="1"/>
</dbReference>
<dbReference type="Proteomes" id="UP000772434">
    <property type="component" value="Unassembled WGS sequence"/>
</dbReference>
<evidence type="ECO:0000256" key="3">
    <source>
        <dbReference type="ARBA" id="ARBA00022630"/>
    </source>
</evidence>
<feature type="active site" description="Proton acceptor" evidence="5">
    <location>
        <position position="597"/>
    </location>
</feature>
<evidence type="ECO:0000259" key="7">
    <source>
        <dbReference type="PROSITE" id="PS00624"/>
    </source>
</evidence>
<dbReference type="SUPFAM" id="SSF54373">
    <property type="entry name" value="FAD-linked reductases, C-terminal domain"/>
    <property type="match status" value="1"/>
</dbReference>
<protein>
    <recommendedName>
        <fullName evidence="7">Glucose-methanol-choline oxidoreductase N-terminal domain-containing protein</fullName>
    </recommendedName>
</protein>
<evidence type="ECO:0000256" key="2">
    <source>
        <dbReference type="ARBA" id="ARBA00010790"/>
    </source>
</evidence>
<dbReference type="PANTHER" id="PTHR11552:SF147">
    <property type="entry name" value="CHOLINE DEHYDROGENASE, MITOCHONDRIAL"/>
    <property type="match status" value="1"/>
</dbReference>
<comment type="cofactor">
    <cofactor evidence="1 6">
        <name>FAD</name>
        <dbReference type="ChEBI" id="CHEBI:57692"/>
    </cofactor>
</comment>
<proteinExistence type="inferred from homology"/>
<keyword evidence="9" id="KW-1185">Reference proteome</keyword>
<feature type="binding site" evidence="6">
    <location>
        <begin position="51"/>
        <end position="52"/>
    </location>
    <ligand>
        <name>FAD</name>
        <dbReference type="ChEBI" id="CHEBI:57692"/>
    </ligand>
</feature>
<comment type="similarity">
    <text evidence="2">Belongs to the GMC oxidoreductase family.</text>
</comment>
<keyword evidence="3" id="KW-0285">Flavoprotein</keyword>
<evidence type="ECO:0000256" key="6">
    <source>
        <dbReference type="PIRSR" id="PIRSR000137-2"/>
    </source>
</evidence>
<gene>
    <name evidence="8" type="ORF">BDP27DRAFT_1332466</name>
</gene>
<organism evidence="8 9">
    <name type="scientific">Rhodocollybia butyracea</name>
    <dbReference type="NCBI Taxonomy" id="206335"/>
    <lineage>
        <taxon>Eukaryota</taxon>
        <taxon>Fungi</taxon>
        <taxon>Dikarya</taxon>
        <taxon>Basidiomycota</taxon>
        <taxon>Agaricomycotina</taxon>
        <taxon>Agaricomycetes</taxon>
        <taxon>Agaricomycetidae</taxon>
        <taxon>Agaricales</taxon>
        <taxon>Marasmiineae</taxon>
        <taxon>Omphalotaceae</taxon>
        <taxon>Rhodocollybia</taxon>
    </lineage>
</organism>
<feature type="active site" description="Proton donor" evidence="5">
    <location>
        <position position="554"/>
    </location>
</feature>
<dbReference type="Gene3D" id="3.50.50.60">
    <property type="entry name" value="FAD/NAD(P)-binding domain"/>
    <property type="match status" value="1"/>
</dbReference>
<dbReference type="GO" id="GO:0016614">
    <property type="term" value="F:oxidoreductase activity, acting on CH-OH group of donors"/>
    <property type="evidence" value="ECO:0007669"/>
    <property type="project" value="InterPro"/>
</dbReference>
<reference evidence="8" key="1">
    <citation type="submission" date="2020-11" db="EMBL/GenBank/DDBJ databases">
        <authorList>
            <consortium name="DOE Joint Genome Institute"/>
            <person name="Ahrendt S."/>
            <person name="Riley R."/>
            <person name="Andreopoulos W."/>
            <person name="Labutti K."/>
            <person name="Pangilinan J."/>
            <person name="Ruiz-Duenas F.J."/>
            <person name="Barrasa J.M."/>
            <person name="Sanchez-Garcia M."/>
            <person name="Camarero S."/>
            <person name="Miyauchi S."/>
            <person name="Serrano A."/>
            <person name="Linde D."/>
            <person name="Babiker R."/>
            <person name="Drula E."/>
            <person name="Ayuso-Fernandez I."/>
            <person name="Pacheco R."/>
            <person name="Padilla G."/>
            <person name="Ferreira P."/>
            <person name="Barriuso J."/>
            <person name="Kellner H."/>
            <person name="Castanera R."/>
            <person name="Alfaro M."/>
            <person name="Ramirez L."/>
            <person name="Pisabarro A.G."/>
            <person name="Kuo A."/>
            <person name="Tritt A."/>
            <person name="Lipzen A."/>
            <person name="He G."/>
            <person name="Yan M."/>
            <person name="Ng V."/>
            <person name="Cullen D."/>
            <person name="Martin F."/>
            <person name="Rosso M.-N."/>
            <person name="Henrissat B."/>
            <person name="Hibbett D."/>
            <person name="Martinez A.T."/>
            <person name="Grigoriev I.V."/>
        </authorList>
    </citation>
    <scope>NUCLEOTIDE SEQUENCE</scope>
    <source>
        <strain evidence="8">AH 40177</strain>
    </source>
</reference>
<keyword evidence="4 6" id="KW-0274">FAD</keyword>
<dbReference type="EMBL" id="JADNRY010000109">
    <property type="protein sequence ID" value="KAF9065080.1"/>
    <property type="molecule type" value="Genomic_DNA"/>
</dbReference>
<dbReference type="SUPFAM" id="SSF51905">
    <property type="entry name" value="FAD/NAD(P)-binding domain"/>
    <property type="match status" value="1"/>
</dbReference>
<evidence type="ECO:0000256" key="1">
    <source>
        <dbReference type="ARBA" id="ARBA00001974"/>
    </source>
</evidence>
<name>A0A9P5PN63_9AGAR</name>
<dbReference type="OrthoDB" id="269227at2759"/>